<name>A0A1G6AX22_EUBOX</name>
<dbReference type="SUPFAM" id="SSF52540">
    <property type="entry name" value="P-loop containing nucleoside triphosphate hydrolases"/>
    <property type="match status" value="1"/>
</dbReference>
<keyword evidence="2" id="KW-1185">Reference proteome</keyword>
<evidence type="ECO:0008006" key="3">
    <source>
        <dbReference type="Google" id="ProtNLM"/>
    </source>
</evidence>
<sequence>MKVLLHMGNYKTGTSALQQYLSEHAKEISRQGIYYGKEQKELYFAHAFFACAVLKQALKGQNFWAKEPKIWERIQRSGEELLQEMVQEARKMGCHTVVISQEGILCELLRTLGGLWKSQFSGAYDEDEMLIKYHKTMYELLRKSFDEIEALIFLRRQDEYLESQYKQYIKWPWKEDAVKLPEFSEFVALRPVRLHYKPVLDILAFIYGKDALRVMGYGEKTDTVEEIIKLLKLQRKEEKTLKNSNPSLNMDATEFRRKYIKPEAIYNEELLQVLLEYSKEHPQPELTYIKPQMWQQLKETYEKENRQIAEQYMTPASKPIPPFEWKEKTLYKGLKVEQLEEIFGLFR</sequence>
<dbReference type="EMBL" id="FMXR01000007">
    <property type="protein sequence ID" value="SDB12864.1"/>
    <property type="molecule type" value="Genomic_DNA"/>
</dbReference>
<reference evidence="1 2" key="1">
    <citation type="submission" date="2016-10" db="EMBL/GenBank/DDBJ databases">
        <authorList>
            <person name="de Groot N.N."/>
        </authorList>
    </citation>
    <scope>NUCLEOTIDE SEQUENCE [LARGE SCALE GENOMIC DNA]</scope>
    <source>
        <strain evidence="1 2">DSM 3217</strain>
    </source>
</reference>
<organism evidence="1 2">
    <name type="scientific">Eubacterium oxidoreducens</name>
    <dbReference type="NCBI Taxonomy" id="1732"/>
    <lineage>
        <taxon>Bacteria</taxon>
        <taxon>Bacillati</taxon>
        <taxon>Bacillota</taxon>
        <taxon>Clostridia</taxon>
        <taxon>Eubacteriales</taxon>
        <taxon>Eubacteriaceae</taxon>
        <taxon>Eubacterium</taxon>
    </lineage>
</organism>
<protein>
    <recommendedName>
        <fullName evidence="3">Sulfotransferase family protein</fullName>
    </recommendedName>
</protein>
<dbReference type="Proteomes" id="UP000199228">
    <property type="component" value="Unassembled WGS sequence"/>
</dbReference>
<evidence type="ECO:0000313" key="2">
    <source>
        <dbReference type="Proteomes" id="UP000199228"/>
    </source>
</evidence>
<dbReference type="Gene3D" id="3.40.50.300">
    <property type="entry name" value="P-loop containing nucleotide triphosphate hydrolases"/>
    <property type="match status" value="1"/>
</dbReference>
<evidence type="ECO:0000313" key="1">
    <source>
        <dbReference type="EMBL" id="SDB12864.1"/>
    </source>
</evidence>
<proteinExistence type="predicted"/>
<accession>A0A1G6AX22</accession>
<dbReference type="STRING" id="1732.SAMN02910417_00982"/>
<gene>
    <name evidence="1" type="ORF">SAMN02910417_00982</name>
</gene>
<dbReference type="AlphaFoldDB" id="A0A1G6AX22"/>
<dbReference type="InterPro" id="IPR027417">
    <property type="entry name" value="P-loop_NTPase"/>
</dbReference>